<protein>
    <recommendedName>
        <fullName evidence="4">Lipoprotein</fullName>
    </recommendedName>
</protein>
<accession>A0ABU0RRC3</accession>
<evidence type="ECO:0008006" key="4">
    <source>
        <dbReference type="Google" id="ProtNLM"/>
    </source>
</evidence>
<organism evidence="2 3">
    <name type="scientific">Streptomyces turgidiscabies</name>
    <dbReference type="NCBI Taxonomy" id="85558"/>
    <lineage>
        <taxon>Bacteria</taxon>
        <taxon>Bacillati</taxon>
        <taxon>Actinomycetota</taxon>
        <taxon>Actinomycetes</taxon>
        <taxon>Kitasatosporales</taxon>
        <taxon>Streptomycetaceae</taxon>
        <taxon>Streptomyces</taxon>
    </lineage>
</organism>
<proteinExistence type="predicted"/>
<evidence type="ECO:0000313" key="3">
    <source>
        <dbReference type="Proteomes" id="UP001223072"/>
    </source>
</evidence>
<reference evidence="2 3" key="1">
    <citation type="submission" date="2023-07" db="EMBL/GenBank/DDBJ databases">
        <title>Comparative genomics of wheat-associated soil bacteria to identify genetic determinants of phenazine resistance.</title>
        <authorList>
            <person name="Mouncey N."/>
        </authorList>
    </citation>
    <scope>NUCLEOTIDE SEQUENCE [LARGE SCALE GENOMIC DNA]</scope>
    <source>
        <strain evidence="2 3">W2I16</strain>
    </source>
</reference>
<sequence>MRIRATVAAVSGALALSALAVPAAQADVHASGGDSNYRANIAKLLGAGKTAFVTSPVEGGEPYKLNVTFSDFKVAKSITVGATGHLVVPVTYKLTHGTEVNIKASDFVSIPVLYRGSGPEAEDVSGLLLGENPATCTATSTTVANCKAGIDIYPAEGDLTVADAGKVWTGGAAAIALNGQDLESETIDPSKIGVAQQTDLGTTTVRRLAKLTLNASPEPVRKDATITVTGRLTRANWDGANYTGYGNQAVKLQFRKNGTNTYTTVKTIRTAANGDLKTTVRATVDGFFRYVSATTTTTSDAYAAPDFIDVR</sequence>
<feature type="signal peptide" evidence="1">
    <location>
        <begin position="1"/>
        <end position="20"/>
    </location>
</feature>
<keyword evidence="3" id="KW-1185">Reference proteome</keyword>
<evidence type="ECO:0000313" key="2">
    <source>
        <dbReference type="EMBL" id="MDQ0934537.1"/>
    </source>
</evidence>
<dbReference type="RefSeq" id="WP_307628113.1">
    <property type="nucleotide sequence ID" value="NZ_JAUSZS010000004.1"/>
</dbReference>
<dbReference type="EMBL" id="JAUSZS010000004">
    <property type="protein sequence ID" value="MDQ0934537.1"/>
    <property type="molecule type" value="Genomic_DNA"/>
</dbReference>
<dbReference type="Proteomes" id="UP001223072">
    <property type="component" value="Unassembled WGS sequence"/>
</dbReference>
<comment type="caution">
    <text evidence="2">The sequence shown here is derived from an EMBL/GenBank/DDBJ whole genome shotgun (WGS) entry which is preliminary data.</text>
</comment>
<keyword evidence="1" id="KW-0732">Signal</keyword>
<gene>
    <name evidence="2" type="ORF">QFZ49_004477</name>
</gene>
<name>A0ABU0RRC3_9ACTN</name>
<feature type="chain" id="PRO_5045919917" description="Lipoprotein" evidence="1">
    <location>
        <begin position="21"/>
        <end position="311"/>
    </location>
</feature>
<evidence type="ECO:0000256" key="1">
    <source>
        <dbReference type="SAM" id="SignalP"/>
    </source>
</evidence>